<feature type="compositionally biased region" description="Polar residues" evidence="2">
    <location>
        <begin position="12"/>
        <end position="22"/>
    </location>
</feature>
<dbReference type="SUPFAM" id="SSF52540">
    <property type="entry name" value="P-loop containing nucleoside triphosphate hydrolases"/>
    <property type="match status" value="1"/>
</dbReference>
<name>A0A6J8A109_MYTCO</name>
<dbReference type="Gene3D" id="3.40.50.300">
    <property type="entry name" value="P-loop containing nucleotide triphosphate hydrolases"/>
    <property type="match status" value="1"/>
</dbReference>
<dbReference type="EMBL" id="CACVKT020000344">
    <property type="protein sequence ID" value="CAC5358328.1"/>
    <property type="molecule type" value="Genomic_DNA"/>
</dbReference>
<evidence type="ECO:0000256" key="2">
    <source>
        <dbReference type="SAM" id="MobiDB-lite"/>
    </source>
</evidence>
<dbReference type="Pfam" id="PF25496">
    <property type="entry name" value="URGCP"/>
    <property type="match status" value="1"/>
</dbReference>
<dbReference type="InterPro" id="IPR027417">
    <property type="entry name" value="P-loop_NTPase"/>
</dbReference>
<feature type="compositionally biased region" description="Basic and acidic residues" evidence="2">
    <location>
        <begin position="1"/>
        <end position="10"/>
    </location>
</feature>
<feature type="region of interest" description="Disordered" evidence="2">
    <location>
        <begin position="1"/>
        <end position="71"/>
    </location>
</feature>
<dbReference type="InterPro" id="IPR030383">
    <property type="entry name" value="G_VLIG_dom"/>
</dbReference>
<protein>
    <recommendedName>
        <fullName evidence="3">VLIG-type G domain-containing protein</fullName>
    </recommendedName>
</protein>
<evidence type="ECO:0000313" key="5">
    <source>
        <dbReference type="Proteomes" id="UP000507470"/>
    </source>
</evidence>
<dbReference type="Proteomes" id="UP000507470">
    <property type="component" value="Unassembled WGS sequence"/>
</dbReference>
<dbReference type="GO" id="GO:0005525">
    <property type="term" value="F:GTP binding"/>
    <property type="evidence" value="ECO:0007669"/>
    <property type="project" value="InterPro"/>
</dbReference>
<evidence type="ECO:0000256" key="1">
    <source>
        <dbReference type="ARBA" id="ARBA00006828"/>
    </source>
</evidence>
<keyword evidence="5" id="KW-1185">Reference proteome</keyword>
<proteinExistence type="inferred from homology"/>
<dbReference type="InterPro" id="IPR052986">
    <property type="entry name" value="VLIG_GTPase"/>
</dbReference>
<dbReference type="GO" id="GO:0003924">
    <property type="term" value="F:GTPase activity"/>
    <property type="evidence" value="ECO:0007669"/>
    <property type="project" value="InterPro"/>
</dbReference>
<gene>
    <name evidence="4" type="ORF">MCOR_1627</name>
</gene>
<dbReference type="InterPro" id="IPR057365">
    <property type="entry name" value="URGCP"/>
</dbReference>
<organism evidence="4 5">
    <name type="scientific">Mytilus coruscus</name>
    <name type="common">Sea mussel</name>
    <dbReference type="NCBI Taxonomy" id="42192"/>
    <lineage>
        <taxon>Eukaryota</taxon>
        <taxon>Metazoa</taxon>
        <taxon>Spiralia</taxon>
        <taxon>Lophotrochozoa</taxon>
        <taxon>Mollusca</taxon>
        <taxon>Bivalvia</taxon>
        <taxon>Autobranchia</taxon>
        <taxon>Pteriomorphia</taxon>
        <taxon>Mytilida</taxon>
        <taxon>Mytiloidea</taxon>
        <taxon>Mytilidae</taxon>
        <taxon>Mytilinae</taxon>
        <taxon>Mytilus</taxon>
    </lineage>
</organism>
<sequence>MGATVDKEEINSDSTDPPTSLRTEFGSVGRENVRLDEDSSNDESEESASSIQGDENLSDVKEFDNMSGDSNVTENLEKCLNIKTENKSPEIEDICPSMEATHELSDKPEEGFDKINKTEDKQTLINCRSPVPQRQTDIRTFMSKVGLDMMYPDKITLMDVMTIQSQPETSSYTDVPMMVLKNLMMINSTSRDKMLQEFLEKIPKEDDSMENSELFNENDDIWLELGICETHENLNPLDLLLAIFMCSSPSLKNILAAKLFMCKLAIPFLVPSETDDLILNCSLLHSIIMDDKTDKTGIRQKMPWNAHVMLIVKNVGNYFTKDEDSIVHRKAIEKAKHIISDIPNDIINVKPLIAPLQGTPWQVWSKKSKLIHKASKFTSLQDMAKHEEEMKNQRYFQLDALRNLHPFMQKCLNAFLDSVNDDSEFVLLVEWMKFLLDDRSRYVVAECLTKYQLAFQIFESAKREGSEISEVEKDLKEKRSDLNNAPFRFEHLLRECGQIFKSIKACKEKASVSEQKLLTMLPKFAAKLLLIGQPLEILDGDVTHVPLLWIEAVLLQLRDLIGDKRLLALSVVGLQSSGKSTLLNTMFGLQFAVNVGRCTSGVFMQLVPVNNDSSNFDYVIVIDTEGLRSPKQDETEELSHDNMLATFVIGLGDVAMINVKGENTSEVKDILQIAVHAFLRLKLANRKLNLKQSCVLFIKMFPILQQMLKCWRKDRCSSNNWIKWLKEAAEQEDIADIKTFSQIIDFNSEENVSYFSDLWHGDPPMAPVNPGYSNRVAEVKNSILNKIASKRTTYLTITDTISRIQDLWNGIIKDNFVYSFRNSLELKAYNGIEREYHSMVWEMEKFQYEFLVSTAKSKLSHANVKRLDETVSEIMRAFSG</sequence>
<reference evidence="4 5" key="1">
    <citation type="submission" date="2020-06" db="EMBL/GenBank/DDBJ databases">
        <authorList>
            <person name="Li R."/>
            <person name="Bekaert M."/>
        </authorList>
    </citation>
    <scope>NUCLEOTIDE SEQUENCE [LARGE SCALE GENOMIC DNA]</scope>
    <source>
        <strain evidence="5">wild</strain>
    </source>
</reference>
<evidence type="ECO:0000313" key="4">
    <source>
        <dbReference type="EMBL" id="CAC5358328.1"/>
    </source>
</evidence>
<evidence type="ECO:0000259" key="3">
    <source>
        <dbReference type="PROSITE" id="PS51717"/>
    </source>
</evidence>
<dbReference type="PANTHER" id="PTHR14819:SF25">
    <property type="entry name" value="CHROMOSOME UNDETERMINED SCAFFOLD_52, WHOLE GENOME SHOTGUN SEQUENCE"/>
    <property type="match status" value="1"/>
</dbReference>
<comment type="similarity">
    <text evidence="1">Belongs to the TRAFAC class dynamin-like GTPase superfamily. Very large inducible GTPase (VLIG) family.</text>
</comment>
<dbReference type="AlphaFoldDB" id="A0A6J8A109"/>
<dbReference type="PROSITE" id="PS51717">
    <property type="entry name" value="G_VLIG"/>
    <property type="match status" value="1"/>
</dbReference>
<feature type="domain" description="VLIG-type G" evidence="3">
    <location>
        <begin position="563"/>
        <end position="805"/>
    </location>
</feature>
<dbReference type="OrthoDB" id="6141954at2759"/>
<dbReference type="Pfam" id="PF25683">
    <property type="entry name" value="URGCP_GTPase"/>
    <property type="match status" value="1"/>
</dbReference>
<accession>A0A6J8A109</accession>
<dbReference type="PANTHER" id="PTHR14819">
    <property type="entry name" value="GTP-BINDING"/>
    <property type="match status" value="1"/>
</dbReference>